<name>A0ABD2MNC6_9CUCU</name>
<gene>
    <name evidence="1" type="ORF">HHI36_007018</name>
</gene>
<organism evidence="1 2">
    <name type="scientific">Cryptolaemus montrouzieri</name>
    <dbReference type="NCBI Taxonomy" id="559131"/>
    <lineage>
        <taxon>Eukaryota</taxon>
        <taxon>Metazoa</taxon>
        <taxon>Ecdysozoa</taxon>
        <taxon>Arthropoda</taxon>
        <taxon>Hexapoda</taxon>
        <taxon>Insecta</taxon>
        <taxon>Pterygota</taxon>
        <taxon>Neoptera</taxon>
        <taxon>Endopterygota</taxon>
        <taxon>Coleoptera</taxon>
        <taxon>Polyphaga</taxon>
        <taxon>Cucujiformia</taxon>
        <taxon>Coccinelloidea</taxon>
        <taxon>Coccinellidae</taxon>
        <taxon>Scymninae</taxon>
        <taxon>Scymnini</taxon>
        <taxon>Cryptolaemus</taxon>
    </lineage>
</organism>
<reference evidence="1 2" key="1">
    <citation type="journal article" date="2021" name="BMC Biol.">
        <title>Horizontally acquired antibacterial genes associated with adaptive radiation of ladybird beetles.</title>
        <authorList>
            <person name="Li H.S."/>
            <person name="Tang X.F."/>
            <person name="Huang Y.H."/>
            <person name="Xu Z.Y."/>
            <person name="Chen M.L."/>
            <person name="Du X.Y."/>
            <person name="Qiu B.Y."/>
            <person name="Chen P.T."/>
            <person name="Zhang W."/>
            <person name="Slipinski A."/>
            <person name="Escalona H.E."/>
            <person name="Waterhouse R.M."/>
            <person name="Zwick A."/>
            <person name="Pang H."/>
        </authorList>
    </citation>
    <scope>NUCLEOTIDE SEQUENCE [LARGE SCALE GENOMIC DNA]</scope>
    <source>
        <strain evidence="1">SYSU2018</strain>
    </source>
</reference>
<comment type="caution">
    <text evidence="1">The sequence shown here is derived from an EMBL/GenBank/DDBJ whole genome shotgun (WGS) entry which is preliminary data.</text>
</comment>
<keyword evidence="2" id="KW-1185">Reference proteome</keyword>
<dbReference type="AlphaFoldDB" id="A0ABD2MNC6"/>
<protein>
    <submittedName>
        <fullName evidence="1">Uncharacterized protein</fullName>
    </submittedName>
</protein>
<dbReference type="EMBL" id="JABFTP020000021">
    <property type="protein sequence ID" value="KAL3267877.1"/>
    <property type="molecule type" value="Genomic_DNA"/>
</dbReference>
<accession>A0ABD2MNC6</accession>
<evidence type="ECO:0000313" key="2">
    <source>
        <dbReference type="Proteomes" id="UP001516400"/>
    </source>
</evidence>
<evidence type="ECO:0000313" key="1">
    <source>
        <dbReference type="EMBL" id="KAL3267877.1"/>
    </source>
</evidence>
<proteinExistence type="predicted"/>
<sequence length="157" mass="18889">MEWPRRTVEYTSRLCRPVTDKVLNILHSILGGLSWEYIRDPNILVNDAFNTSHQNFVDSCLIAFLEREVGNFSSYPKVDWYTEELRDIKNHLDLINELYDRYKIVDLKLLRNQTRLRYKLEMYRAKRKAYDKTILNSSNQQKTMWDIINSKRKPKKA</sequence>
<dbReference type="Proteomes" id="UP001516400">
    <property type="component" value="Unassembled WGS sequence"/>
</dbReference>